<dbReference type="InterPro" id="IPR003544">
    <property type="entry name" value="Cyt_c_biogenesis_CcmB"/>
</dbReference>
<feature type="transmembrane region" description="Helical" evidence="6">
    <location>
        <begin position="152"/>
        <end position="170"/>
    </location>
</feature>
<evidence type="ECO:0000313" key="8">
    <source>
        <dbReference type="Proteomes" id="UP000264006"/>
    </source>
</evidence>
<dbReference type="EMBL" id="CP031165">
    <property type="protein sequence ID" value="AXV07136.1"/>
    <property type="molecule type" value="Genomic_DNA"/>
</dbReference>
<dbReference type="Proteomes" id="UP000264006">
    <property type="component" value="Chromosome"/>
</dbReference>
<evidence type="ECO:0000256" key="4">
    <source>
        <dbReference type="ARBA" id="ARBA00022989"/>
    </source>
</evidence>
<organism evidence="7 8">
    <name type="scientific">Euzebya pacifica</name>
    <dbReference type="NCBI Taxonomy" id="1608957"/>
    <lineage>
        <taxon>Bacteria</taxon>
        <taxon>Bacillati</taxon>
        <taxon>Actinomycetota</taxon>
        <taxon>Nitriliruptoria</taxon>
        <taxon>Euzebyales</taxon>
    </lineage>
</organism>
<dbReference type="RefSeq" id="WP_164710432.1">
    <property type="nucleotide sequence ID" value="NZ_CP031165.1"/>
</dbReference>
<feature type="transmembrane region" description="Helical" evidence="6">
    <location>
        <begin position="182"/>
        <end position="201"/>
    </location>
</feature>
<keyword evidence="3 6" id="KW-0812">Transmembrane</keyword>
<protein>
    <submittedName>
        <fullName evidence="7">ABC transporter involved in cytochrome c biogenesis, CcmB subunit</fullName>
    </submittedName>
</protein>
<dbReference type="GO" id="GO:0017004">
    <property type="term" value="P:cytochrome complex assembly"/>
    <property type="evidence" value="ECO:0007669"/>
    <property type="project" value="InterPro"/>
</dbReference>
<evidence type="ECO:0000256" key="3">
    <source>
        <dbReference type="ARBA" id="ARBA00022692"/>
    </source>
</evidence>
<dbReference type="Pfam" id="PF03379">
    <property type="entry name" value="CcmB"/>
    <property type="match status" value="1"/>
</dbReference>
<evidence type="ECO:0000256" key="5">
    <source>
        <dbReference type="ARBA" id="ARBA00023136"/>
    </source>
</evidence>
<gene>
    <name evidence="7" type="ORF">DVS28_a2455</name>
</gene>
<sequence length="207" mass="20799">MFTRELAVEASGRHLTRVAVPFALAGVLLAGLAFGPAPSVLQVVAPGLPWLVVLLLAAPLSLTVAVAEREDGCWDLLRSLAGPGPLLWGKLAAMWVWLTATWAVAAGLSIIVLGAGMALSSVPAAALGTLGLSSAVVVYGTTAAAAGRTGTGLLTALVLPAGLPALVAGTQASTPGVDAPPWLLLLLAYDLAALAVAWAVFPTLLEE</sequence>
<keyword evidence="8" id="KW-1185">Reference proteome</keyword>
<comment type="similarity">
    <text evidence="2">Belongs to the CcmB/CycW/HelB family.</text>
</comment>
<keyword evidence="4 6" id="KW-1133">Transmembrane helix</keyword>
<dbReference type="GO" id="GO:0016020">
    <property type="term" value="C:membrane"/>
    <property type="evidence" value="ECO:0007669"/>
    <property type="project" value="UniProtKB-SubCell"/>
</dbReference>
<comment type="subcellular location">
    <subcellularLocation>
        <location evidence="1">Membrane</location>
        <topology evidence="1">Multi-pass membrane protein</topology>
    </subcellularLocation>
</comment>
<evidence type="ECO:0000256" key="2">
    <source>
        <dbReference type="ARBA" id="ARBA00010544"/>
    </source>
</evidence>
<feature type="transmembrane region" description="Helical" evidence="6">
    <location>
        <begin position="48"/>
        <end position="67"/>
    </location>
</feature>
<feature type="transmembrane region" description="Helical" evidence="6">
    <location>
        <begin position="125"/>
        <end position="146"/>
    </location>
</feature>
<evidence type="ECO:0000313" key="7">
    <source>
        <dbReference type="EMBL" id="AXV07136.1"/>
    </source>
</evidence>
<evidence type="ECO:0000256" key="6">
    <source>
        <dbReference type="SAM" id="Phobius"/>
    </source>
</evidence>
<name>A0A346XY39_9ACTN</name>
<dbReference type="KEGG" id="euz:DVS28_a2455"/>
<feature type="transmembrane region" description="Helical" evidence="6">
    <location>
        <begin position="20"/>
        <end position="41"/>
    </location>
</feature>
<feature type="transmembrane region" description="Helical" evidence="6">
    <location>
        <begin position="87"/>
        <end position="113"/>
    </location>
</feature>
<evidence type="ECO:0000256" key="1">
    <source>
        <dbReference type="ARBA" id="ARBA00004141"/>
    </source>
</evidence>
<dbReference type="AlphaFoldDB" id="A0A346XY39"/>
<reference evidence="7 8" key="1">
    <citation type="submission" date="2018-09" db="EMBL/GenBank/DDBJ databases">
        <title>Complete genome sequence of Euzebya sp. DY32-46 isolated from seawater of Pacific Ocean.</title>
        <authorList>
            <person name="Xu L."/>
            <person name="Wu Y.-H."/>
            <person name="Xu X.-W."/>
        </authorList>
    </citation>
    <scope>NUCLEOTIDE SEQUENCE [LARGE SCALE GENOMIC DNA]</scope>
    <source>
        <strain evidence="7 8">DY32-46</strain>
    </source>
</reference>
<proteinExistence type="inferred from homology"/>
<accession>A0A346XY39</accession>
<keyword evidence="5 6" id="KW-0472">Membrane</keyword>
<dbReference type="GO" id="GO:0015232">
    <property type="term" value="F:heme transmembrane transporter activity"/>
    <property type="evidence" value="ECO:0007669"/>
    <property type="project" value="InterPro"/>
</dbReference>